<evidence type="ECO:0000313" key="3">
    <source>
        <dbReference type="Proteomes" id="UP000248481"/>
    </source>
</evidence>
<dbReference type="RefSeq" id="XP_044767272.1">
    <property type="nucleotide sequence ID" value="XM_044911337.1"/>
</dbReference>
<proteinExistence type="predicted"/>
<dbReference type="Proteomes" id="UP000248481">
    <property type="component" value="Chromosome 16"/>
</dbReference>
<keyword evidence="2" id="KW-1133">Transmembrane helix</keyword>
<evidence type="ECO:0000256" key="2">
    <source>
        <dbReference type="SAM" id="Phobius"/>
    </source>
</evidence>
<dbReference type="AlphaFoldDB" id="A0A8M1M0I1"/>
<organism evidence="3 4">
    <name type="scientific">Neomonachus schauinslandi</name>
    <name type="common">Hawaiian monk seal</name>
    <name type="synonym">Monachus schauinslandi</name>
    <dbReference type="NCBI Taxonomy" id="29088"/>
    <lineage>
        <taxon>Eukaryota</taxon>
        <taxon>Metazoa</taxon>
        <taxon>Chordata</taxon>
        <taxon>Craniata</taxon>
        <taxon>Vertebrata</taxon>
        <taxon>Euteleostomi</taxon>
        <taxon>Mammalia</taxon>
        <taxon>Eutheria</taxon>
        <taxon>Laurasiatheria</taxon>
        <taxon>Carnivora</taxon>
        <taxon>Caniformia</taxon>
        <taxon>Pinnipedia</taxon>
        <taxon>Phocidae</taxon>
        <taxon>Monachinae</taxon>
        <taxon>Monachini</taxon>
        <taxon>Neomonachus</taxon>
    </lineage>
</organism>
<reference evidence="4" key="1">
    <citation type="submission" date="2025-08" db="UniProtKB">
        <authorList>
            <consortium name="RefSeq"/>
        </authorList>
    </citation>
    <scope>IDENTIFICATION</scope>
    <source>
        <tissue evidence="4">Blood</tissue>
    </source>
</reference>
<dbReference type="KEGG" id="nsu:110579901"/>
<evidence type="ECO:0000313" key="4">
    <source>
        <dbReference type="RefSeq" id="XP_044767272.1"/>
    </source>
</evidence>
<feature type="compositionally biased region" description="Polar residues" evidence="1">
    <location>
        <begin position="70"/>
        <end position="83"/>
    </location>
</feature>
<accession>A0A8M1M0I1</accession>
<keyword evidence="2" id="KW-0812">Transmembrane</keyword>
<keyword evidence="3" id="KW-1185">Reference proteome</keyword>
<evidence type="ECO:0000256" key="1">
    <source>
        <dbReference type="SAM" id="MobiDB-lite"/>
    </source>
</evidence>
<feature type="region of interest" description="Disordered" evidence="1">
    <location>
        <begin position="39"/>
        <end position="88"/>
    </location>
</feature>
<gene>
    <name evidence="4" type="primary">LOC110579901</name>
</gene>
<protein>
    <submittedName>
        <fullName evidence="4">Uncharacterized protein LOC110579901</fullName>
    </submittedName>
</protein>
<sequence length="123" mass="13411">MAETELGITGITLIVIFIFLFLLGTFIWKYTRCGPALDKMTKRSHSKEPEEVGTSIQPEKESGDPPAAMTSCSPASDKTSQVSRAEEPHGVTYAELNIRALSEGPSSQMEQPLETCVYSTLKA</sequence>
<dbReference type="GeneID" id="110579901"/>
<feature type="transmembrane region" description="Helical" evidence="2">
    <location>
        <begin position="6"/>
        <end position="30"/>
    </location>
</feature>
<keyword evidence="2" id="KW-0472">Membrane</keyword>
<name>A0A8M1M0I1_NEOSC</name>